<dbReference type="Proteomes" id="UP001365846">
    <property type="component" value="Unassembled WGS sequence"/>
</dbReference>
<dbReference type="CDD" id="cd06348">
    <property type="entry name" value="PBP1_ABC_HAAT-like"/>
    <property type="match status" value="1"/>
</dbReference>
<sequence length="388" mass="40778">MRRFPLKNSLLAIAAFAAFTAFGPAAQAADLKIGVAEALSGGAAQYGTAIRNGFELAVGEINAAGGINGNKIELVIADEQGKKEEAINVFKKLIFQDKVLMVFGPTLSNSAQAADPIAQAAKTVAFGTSNTADGITSIGDHIFRNSVTEADVLPETIKTAVKNAGIKKVAVLYGNDDVFTKSGYDNFKKALDDLKIPVTTTETFAKGDVDFKAQLTKIKASGADAIVLSALLAEGAPIMVQARQLGLNVPIIGGNGMNSVKIFELAKGQSDNLYVGSPWSSSNATPENTKFIKAYTEKFKMAPDQFAAQAYDAMYIAAQALKTVKVSGDLAADRAAVREALPSVKHTGATGAFQFRRANDKSGKPAGYDAQQLPIVSVTKGSEFVITK</sequence>
<feature type="signal peptide" evidence="5">
    <location>
        <begin position="1"/>
        <end position="28"/>
    </location>
</feature>
<dbReference type="EMBL" id="JBBKZU010000006">
    <property type="protein sequence ID" value="MEJ8812657.1"/>
    <property type="molecule type" value="Genomic_DNA"/>
</dbReference>
<accession>A0ABU8VHM1</accession>
<name>A0ABU8VHM1_9BURK</name>
<evidence type="ECO:0000313" key="8">
    <source>
        <dbReference type="Proteomes" id="UP001365846"/>
    </source>
</evidence>
<dbReference type="Pfam" id="PF13458">
    <property type="entry name" value="Peripla_BP_6"/>
    <property type="match status" value="1"/>
</dbReference>
<organism evidence="7 8">
    <name type="scientific">Variovorax ureilyticus</name>
    <dbReference type="NCBI Taxonomy" id="1836198"/>
    <lineage>
        <taxon>Bacteria</taxon>
        <taxon>Pseudomonadati</taxon>
        <taxon>Pseudomonadota</taxon>
        <taxon>Betaproteobacteria</taxon>
        <taxon>Burkholderiales</taxon>
        <taxon>Comamonadaceae</taxon>
        <taxon>Variovorax</taxon>
    </lineage>
</organism>
<evidence type="ECO:0000313" key="7">
    <source>
        <dbReference type="EMBL" id="MEJ8812657.1"/>
    </source>
</evidence>
<evidence type="ECO:0000259" key="6">
    <source>
        <dbReference type="Pfam" id="PF13458"/>
    </source>
</evidence>
<keyword evidence="8" id="KW-1185">Reference proteome</keyword>
<dbReference type="InterPro" id="IPR028082">
    <property type="entry name" value="Peripla_BP_I"/>
</dbReference>
<evidence type="ECO:0000256" key="1">
    <source>
        <dbReference type="ARBA" id="ARBA00010062"/>
    </source>
</evidence>
<feature type="domain" description="Leucine-binding protein" evidence="6">
    <location>
        <begin position="31"/>
        <end position="359"/>
    </location>
</feature>
<dbReference type="InterPro" id="IPR000709">
    <property type="entry name" value="Leu_Ile_Val-bd"/>
</dbReference>
<dbReference type="Gene3D" id="3.40.50.2300">
    <property type="match status" value="2"/>
</dbReference>
<comment type="caution">
    <text evidence="7">The sequence shown here is derived from an EMBL/GenBank/DDBJ whole genome shotgun (WGS) entry which is preliminary data.</text>
</comment>
<evidence type="ECO:0000256" key="3">
    <source>
        <dbReference type="ARBA" id="ARBA00022729"/>
    </source>
</evidence>
<protein>
    <submittedName>
        <fullName evidence="7">ABC transporter substrate-binding protein</fullName>
    </submittedName>
</protein>
<gene>
    <name evidence="7" type="ORF">WKW77_16345</name>
</gene>
<dbReference type="SUPFAM" id="SSF53822">
    <property type="entry name" value="Periplasmic binding protein-like I"/>
    <property type="match status" value="1"/>
</dbReference>
<dbReference type="InterPro" id="IPR051010">
    <property type="entry name" value="BCAA_transport"/>
</dbReference>
<dbReference type="PRINTS" id="PR00337">
    <property type="entry name" value="LEUILEVALBP"/>
</dbReference>
<keyword evidence="4" id="KW-0029">Amino-acid transport</keyword>
<evidence type="ECO:0000256" key="4">
    <source>
        <dbReference type="ARBA" id="ARBA00022970"/>
    </source>
</evidence>
<dbReference type="PANTHER" id="PTHR30483:SF6">
    <property type="entry name" value="PERIPLASMIC BINDING PROTEIN OF ABC TRANSPORTER FOR NATURAL AMINO ACIDS"/>
    <property type="match status" value="1"/>
</dbReference>
<proteinExistence type="inferred from homology"/>
<keyword evidence="3 5" id="KW-0732">Signal</keyword>
<comment type="similarity">
    <text evidence="1">Belongs to the leucine-binding protein family.</text>
</comment>
<dbReference type="PANTHER" id="PTHR30483">
    <property type="entry name" value="LEUCINE-SPECIFIC-BINDING PROTEIN"/>
    <property type="match status" value="1"/>
</dbReference>
<dbReference type="RefSeq" id="WP_340357902.1">
    <property type="nucleotide sequence ID" value="NZ_JBBKZU010000006.1"/>
</dbReference>
<evidence type="ECO:0000256" key="2">
    <source>
        <dbReference type="ARBA" id="ARBA00022448"/>
    </source>
</evidence>
<keyword evidence="2" id="KW-0813">Transport</keyword>
<evidence type="ECO:0000256" key="5">
    <source>
        <dbReference type="SAM" id="SignalP"/>
    </source>
</evidence>
<dbReference type="InterPro" id="IPR028081">
    <property type="entry name" value="Leu-bd"/>
</dbReference>
<feature type="chain" id="PRO_5047338916" evidence="5">
    <location>
        <begin position="29"/>
        <end position="388"/>
    </location>
</feature>
<reference evidence="7 8" key="1">
    <citation type="submission" date="2024-03" db="EMBL/GenBank/DDBJ databases">
        <title>Novel species of the genus Variovorax.</title>
        <authorList>
            <person name="Liu Q."/>
            <person name="Xin Y.-H."/>
        </authorList>
    </citation>
    <scope>NUCLEOTIDE SEQUENCE [LARGE SCALE GENOMIC DNA]</scope>
    <source>
        <strain evidence="7 8">KACC 18899</strain>
    </source>
</reference>